<evidence type="ECO:0000259" key="3">
    <source>
        <dbReference type="Pfam" id="PF24769"/>
    </source>
</evidence>
<feature type="domain" description="At2g29880-like C-terminal" evidence="3">
    <location>
        <begin position="237"/>
        <end position="280"/>
    </location>
</feature>
<dbReference type="PANTHER" id="PTHR46929:SF33">
    <property type="entry name" value="L10-INTERACTING MYB DOMAIN-CONTAINING PROTEIN-LIKE ISOFORM X1"/>
    <property type="match status" value="1"/>
</dbReference>
<evidence type="ECO:0000259" key="2">
    <source>
        <dbReference type="Pfam" id="PF12776"/>
    </source>
</evidence>
<dbReference type="InterPro" id="IPR024752">
    <property type="entry name" value="Myb/SANT-like_dom"/>
</dbReference>
<dbReference type="InterPro" id="IPR056253">
    <property type="entry name" value="At2g29880-like_C"/>
</dbReference>
<accession>A0A438F274</accession>
<sequence length="284" mass="32005">MMISVSNELLRPQLHSLELYTSNKIGEGKDVESPASTDTLVIDWTPPMDCYFIDLMVEQASGGNKVDEAFSEQAWAHMYNDISNLLNYSGFAWNESQQIVTAEDHIWEAYIKGHPDAVSFRDKFLGSYSDLCKIFGIGILDESFSCQDLSMEIDPNIIEVKMDGASEDSQFFVRDSEIPDQSRKRQTAVPSAMEHSRKTQKTMEGMQEALNEMTGMVTTLVSNKEDKNSISIESAIDALQAIPDIDDDLLLDACDLLEDDKKAKTFLALDVALRKKWLLRKLRP</sequence>
<dbReference type="Pfam" id="PF24769">
    <property type="entry name" value="At2g29880_C"/>
    <property type="match status" value="1"/>
</dbReference>
<proteinExistence type="predicted"/>
<dbReference type="Proteomes" id="UP000288805">
    <property type="component" value="Unassembled WGS sequence"/>
</dbReference>
<feature type="domain" description="Myb/SANT-like" evidence="2">
    <location>
        <begin position="44"/>
        <end position="81"/>
    </location>
</feature>
<organism evidence="4 5">
    <name type="scientific">Vitis vinifera</name>
    <name type="common">Grape</name>
    <dbReference type="NCBI Taxonomy" id="29760"/>
    <lineage>
        <taxon>Eukaryota</taxon>
        <taxon>Viridiplantae</taxon>
        <taxon>Streptophyta</taxon>
        <taxon>Embryophyta</taxon>
        <taxon>Tracheophyta</taxon>
        <taxon>Spermatophyta</taxon>
        <taxon>Magnoliopsida</taxon>
        <taxon>eudicotyledons</taxon>
        <taxon>Gunneridae</taxon>
        <taxon>Pentapetalae</taxon>
        <taxon>rosids</taxon>
        <taxon>Vitales</taxon>
        <taxon>Vitaceae</taxon>
        <taxon>Viteae</taxon>
        <taxon>Vitis</taxon>
    </lineage>
</organism>
<dbReference type="AlphaFoldDB" id="A0A438F274"/>
<evidence type="ECO:0000313" key="4">
    <source>
        <dbReference type="EMBL" id="RVW54114.1"/>
    </source>
</evidence>
<evidence type="ECO:0000313" key="5">
    <source>
        <dbReference type="Proteomes" id="UP000288805"/>
    </source>
</evidence>
<evidence type="ECO:0000256" key="1">
    <source>
        <dbReference type="SAM" id="MobiDB-lite"/>
    </source>
</evidence>
<name>A0A438F274_VITVI</name>
<feature type="region of interest" description="Disordered" evidence="1">
    <location>
        <begin position="181"/>
        <end position="200"/>
    </location>
</feature>
<dbReference type="Pfam" id="PF12776">
    <property type="entry name" value="Myb_DNA-bind_3"/>
    <property type="match status" value="1"/>
</dbReference>
<protein>
    <submittedName>
        <fullName evidence="4">Uncharacterized protein</fullName>
    </submittedName>
</protein>
<comment type="caution">
    <text evidence="4">The sequence shown here is derived from an EMBL/GenBank/DDBJ whole genome shotgun (WGS) entry which is preliminary data.</text>
</comment>
<reference evidence="4 5" key="1">
    <citation type="journal article" date="2018" name="PLoS Genet.">
        <title>Population sequencing reveals clonal diversity and ancestral inbreeding in the grapevine cultivar Chardonnay.</title>
        <authorList>
            <person name="Roach M.J."/>
            <person name="Johnson D.L."/>
            <person name="Bohlmann J."/>
            <person name="van Vuuren H.J."/>
            <person name="Jones S.J."/>
            <person name="Pretorius I.S."/>
            <person name="Schmidt S.A."/>
            <person name="Borneman A.R."/>
        </authorList>
    </citation>
    <scope>NUCLEOTIDE SEQUENCE [LARGE SCALE GENOMIC DNA]</scope>
    <source>
        <strain evidence="5">cv. Chardonnay</strain>
        <tissue evidence="4">Leaf</tissue>
    </source>
</reference>
<dbReference type="EMBL" id="QGNW01001133">
    <property type="protein sequence ID" value="RVW54114.1"/>
    <property type="molecule type" value="Genomic_DNA"/>
</dbReference>
<gene>
    <name evidence="4" type="ORF">CK203_092201</name>
</gene>
<dbReference type="PANTHER" id="PTHR46929">
    <property type="entry name" value="EXPRESSED PROTEIN"/>
    <property type="match status" value="1"/>
</dbReference>